<dbReference type="GO" id="GO:0016491">
    <property type="term" value="F:oxidoreductase activity"/>
    <property type="evidence" value="ECO:0007669"/>
    <property type="project" value="UniProtKB-KW"/>
</dbReference>
<dbReference type="OrthoDB" id="144689at2157"/>
<dbReference type="HOGENOM" id="CLU_052147_1_0_2"/>
<dbReference type="EMBL" id="CP000816">
    <property type="protein sequence ID" value="ABU81603.1"/>
    <property type="molecule type" value="Genomic_DNA"/>
</dbReference>
<keyword evidence="1" id="KW-0560">Oxidoreductase</keyword>
<sequence>MLCHYPGCSTRGIGEDMEIATRNVLKALGVEYKEIEGWVCCGTGVVEDASPLGTAVLVASNLSLAKEQGCSSVFTACGICAAQLMFWKGRMMKEEPLREEVKDLLESKHLKFNIDVKLLHILDLLLENFKEEHVKRPLYNLRVSLYPGCGAKKFYNFYQGKDVFKMMEEVVKRTGAEVARRVDTCCGFPLMTYDKKVATDLARKVVSESAGADVIVTLCPFCQYQLDTSQKGVPVWHLHQLVGYAMGLSEKELGLDKHVNKL</sequence>
<feature type="domain" description="Cysteine-rich" evidence="2">
    <location>
        <begin position="144"/>
        <end position="227"/>
    </location>
</feature>
<evidence type="ECO:0000259" key="2">
    <source>
        <dbReference type="Pfam" id="PF02754"/>
    </source>
</evidence>
<feature type="domain" description="Cysteine-rich" evidence="2">
    <location>
        <begin position="5"/>
        <end position="84"/>
    </location>
</feature>
<proteinExistence type="predicted"/>
<dbReference type="STRING" id="453591.Igni_0420"/>
<dbReference type="KEGG" id="iho:Igni_0420"/>
<dbReference type="PANTHER" id="PTHR42947:SF1">
    <property type="entry name" value="COB--COM HETERODISULFIDE REDUCTASE SUBUNIT B 1"/>
    <property type="match status" value="1"/>
</dbReference>
<dbReference type="RefSeq" id="WP_011998455.1">
    <property type="nucleotide sequence ID" value="NC_009776.1"/>
</dbReference>
<evidence type="ECO:0000256" key="1">
    <source>
        <dbReference type="ARBA" id="ARBA00023002"/>
    </source>
</evidence>
<name>A8A9K1_IGNH4</name>
<dbReference type="AlphaFoldDB" id="A8A9K1"/>
<gene>
    <name evidence="3" type="ordered locus">Igni_0420</name>
</gene>
<dbReference type="InterPro" id="IPR004017">
    <property type="entry name" value="Cys_rich_dom"/>
</dbReference>
<reference evidence="3 4" key="1">
    <citation type="journal article" date="2008" name="Genome Biol.">
        <title>A genomic analysis of the archaeal system Ignicoccus hospitalis-Nanoarchaeum equitans.</title>
        <authorList>
            <person name="Podar M."/>
            <person name="Anderson I."/>
            <person name="Makarova K.S."/>
            <person name="Elkins J.G."/>
            <person name="Ivanova N."/>
            <person name="Wall M.A."/>
            <person name="Lykidis A."/>
            <person name="Mavromatis K."/>
            <person name="Sun H."/>
            <person name="Hudson M.E."/>
            <person name="Chen W."/>
            <person name="Deciu C."/>
            <person name="Hutchison D."/>
            <person name="Eads J.R."/>
            <person name="Anderson A."/>
            <person name="Fernandes F."/>
            <person name="Szeto E."/>
            <person name="Lapidus A."/>
            <person name="Kyrpides N.C."/>
            <person name="Saier M.H.Jr."/>
            <person name="Richardson P.M."/>
            <person name="Rachel R."/>
            <person name="Huber H."/>
            <person name="Eisen J.A."/>
            <person name="Koonin E.V."/>
            <person name="Keller M."/>
            <person name="Stetter K.O."/>
        </authorList>
    </citation>
    <scope>NUCLEOTIDE SEQUENCE [LARGE SCALE GENOMIC DNA]</scope>
    <source>
        <strain evidence="4">KIN4/I / DSM 18386 / JCM 14125</strain>
    </source>
</reference>
<dbReference type="Pfam" id="PF02754">
    <property type="entry name" value="CCG"/>
    <property type="match status" value="2"/>
</dbReference>
<dbReference type="Gene3D" id="1.20.1050.140">
    <property type="match status" value="1"/>
</dbReference>
<keyword evidence="4" id="KW-1185">Reference proteome</keyword>
<dbReference type="Proteomes" id="UP000000262">
    <property type="component" value="Chromosome"/>
</dbReference>
<accession>A8A9K1</accession>
<protein>
    <submittedName>
        <fullName evidence="3">Succinate dehydrogenase subunit C</fullName>
    </submittedName>
</protein>
<dbReference type="eggNOG" id="arCOG00338">
    <property type="taxonomic scope" value="Archaea"/>
</dbReference>
<dbReference type="InterPro" id="IPR051278">
    <property type="entry name" value="HdrB/HdrD_reductase"/>
</dbReference>
<dbReference type="PANTHER" id="PTHR42947">
    <property type="entry name" value="COB--COM HETERODISULFIDE REDUCTASE SUBUNIT B 1"/>
    <property type="match status" value="1"/>
</dbReference>
<organism evidence="3 4">
    <name type="scientific">Ignicoccus hospitalis (strain KIN4/I / DSM 18386 / JCM 14125)</name>
    <dbReference type="NCBI Taxonomy" id="453591"/>
    <lineage>
        <taxon>Archaea</taxon>
        <taxon>Thermoproteota</taxon>
        <taxon>Thermoprotei</taxon>
        <taxon>Desulfurococcales</taxon>
        <taxon>Desulfurococcaceae</taxon>
        <taxon>Ignicoccus</taxon>
    </lineage>
</organism>
<dbReference type="PhylomeDB" id="A8A9K1"/>
<evidence type="ECO:0000313" key="4">
    <source>
        <dbReference type="Proteomes" id="UP000000262"/>
    </source>
</evidence>
<evidence type="ECO:0000313" key="3">
    <source>
        <dbReference type="EMBL" id="ABU81603.1"/>
    </source>
</evidence>
<dbReference type="GeneID" id="5563135"/>